<dbReference type="Proteomes" id="UP000268014">
    <property type="component" value="Unassembled WGS sequence"/>
</dbReference>
<reference evidence="1 2" key="2">
    <citation type="submission" date="2018-11" db="EMBL/GenBank/DDBJ databases">
        <authorList>
            <consortium name="Pathogen Informatics"/>
        </authorList>
    </citation>
    <scope>NUCLEOTIDE SEQUENCE [LARGE SCALE GENOMIC DNA]</scope>
    <source>
        <strain evidence="1 2">MHpl1</strain>
    </source>
</reference>
<dbReference type="GO" id="GO:0005509">
    <property type="term" value="F:calcium ion binding"/>
    <property type="evidence" value="ECO:0007669"/>
    <property type="project" value="InterPro"/>
</dbReference>
<evidence type="ECO:0000313" key="1">
    <source>
        <dbReference type="EMBL" id="VDO26848.1"/>
    </source>
</evidence>
<organism evidence="3">
    <name type="scientific">Haemonchus placei</name>
    <name type="common">Barber's pole worm</name>
    <dbReference type="NCBI Taxonomy" id="6290"/>
    <lineage>
        <taxon>Eukaryota</taxon>
        <taxon>Metazoa</taxon>
        <taxon>Ecdysozoa</taxon>
        <taxon>Nematoda</taxon>
        <taxon>Chromadorea</taxon>
        <taxon>Rhabditida</taxon>
        <taxon>Rhabditina</taxon>
        <taxon>Rhabditomorpha</taxon>
        <taxon>Strongyloidea</taxon>
        <taxon>Trichostrongylidae</taxon>
        <taxon>Haemonchus</taxon>
    </lineage>
</organism>
<dbReference type="WBParaSite" id="HPLM_0000571701-mRNA-1">
    <property type="protein sequence ID" value="HPLM_0000571701-mRNA-1"/>
    <property type="gene ID" value="HPLM_0000571701"/>
</dbReference>
<sequence>MARSSKVNSLSYAVPDVRASNKLCNKDKNEFISYVSGPDQDRFKRQDISLIVQRNLGKEDTAIVLEPLSETIVVSPSIVGPNSPVHLFVVDPQRLRNEGGESLKLQATTLVSGKEVQVPLEVKAEISEHPIDAVPFFEKDDYKLLLEHNFENNEVAIVKGSDRLRFLGAPYDAIVEEETGLFEKALKVRTSGANGEVLYTLQDPSGLFSIHPEIGLLTVQHPEFLTQAGFRSQFNLTVTATDKKSQVKSPISISLLAAAQRPKIFSFVKVRWLILTVQDSYSFTVAAGVSLIGMMELVGAENNTIEFGIAEGGQGAVNIDDQGVLYYQREPEKESRNFTVLVLARSTVGQYLAATTWVEVFIEGLHSNPPLVIDGTEQMIAVDARFPENFEFREKDQVHIDYNMISFC</sequence>
<dbReference type="EMBL" id="UZAF01016379">
    <property type="protein sequence ID" value="VDO26848.1"/>
    <property type="molecule type" value="Genomic_DNA"/>
</dbReference>
<proteinExistence type="predicted"/>
<dbReference type="Gene3D" id="2.60.40.60">
    <property type="entry name" value="Cadherins"/>
    <property type="match status" value="1"/>
</dbReference>
<gene>
    <name evidence="1" type="ORF">HPLM_LOCUS5709</name>
</gene>
<dbReference type="AlphaFoldDB" id="A0A158QL40"/>
<dbReference type="GO" id="GO:0016020">
    <property type="term" value="C:membrane"/>
    <property type="evidence" value="ECO:0007669"/>
    <property type="project" value="InterPro"/>
</dbReference>
<evidence type="ECO:0000313" key="3">
    <source>
        <dbReference type="WBParaSite" id="HPLM_0000571701-mRNA-1"/>
    </source>
</evidence>
<name>A0A158QL40_HAEPC</name>
<dbReference type="CDD" id="cd11304">
    <property type="entry name" value="Cadherin_repeat"/>
    <property type="match status" value="1"/>
</dbReference>
<accession>A0A158QL40</accession>
<dbReference type="OrthoDB" id="5868067at2759"/>
<evidence type="ECO:0000313" key="2">
    <source>
        <dbReference type="Proteomes" id="UP000268014"/>
    </source>
</evidence>
<dbReference type="STRING" id="6290.A0A158QL40"/>
<dbReference type="SUPFAM" id="SSF49313">
    <property type="entry name" value="Cadherin-like"/>
    <property type="match status" value="2"/>
</dbReference>
<protein>
    <submittedName>
        <fullName evidence="3">Cadherin domain-containing protein</fullName>
    </submittedName>
</protein>
<reference evidence="3" key="1">
    <citation type="submission" date="2016-04" db="UniProtKB">
        <authorList>
            <consortium name="WormBaseParasite"/>
        </authorList>
    </citation>
    <scope>IDENTIFICATION</scope>
</reference>
<keyword evidence="2" id="KW-1185">Reference proteome</keyword>
<dbReference type="InterPro" id="IPR015919">
    <property type="entry name" value="Cadherin-like_sf"/>
</dbReference>